<feature type="chain" id="PRO_5004808267" description="Phytosulfokine-beta" evidence="1">
    <location>
        <begin position="22"/>
        <end position="96"/>
    </location>
</feature>
<keyword evidence="3" id="KW-1185">Reference proteome</keyword>
<organism evidence="2 3">
    <name type="scientific">Amborella trichopoda</name>
    <dbReference type="NCBI Taxonomy" id="13333"/>
    <lineage>
        <taxon>Eukaryota</taxon>
        <taxon>Viridiplantae</taxon>
        <taxon>Streptophyta</taxon>
        <taxon>Embryophyta</taxon>
        <taxon>Tracheophyta</taxon>
        <taxon>Spermatophyta</taxon>
        <taxon>Magnoliopsida</taxon>
        <taxon>Amborellales</taxon>
        <taxon>Amborellaceae</taxon>
        <taxon>Amborella</taxon>
    </lineage>
</organism>
<keyword evidence="1" id="KW-0732">Signal</keyword>
<accession>W1PHG0</accession>
<dbReference type="Proteomes" id="UP000017836">
    <property type="component" value="Unassembled WGS sequence"/>
</dbReference>
<name>W1PHG0_AMBTC</name>
<evidence type="ECO:0000256" key="1">
    <source>
        <dbReference type="SAM" id="SignalP"/>
    </source>
</evidence>
<reference evidence="3" key="1">
    <citation type="journal article" date="2013" name="Science">
        <title>The Amborella genome and the evolution of flowering plants.</title>
        <authorList>
            <consortium name="Amborella Genome Project"/>
        </authorList>
    </citation>
    <scope>NUCLEOTIDE SEQUENCE [LARGE SCALE GENOMIC DNA]</scope>
</reference>
<dbReference type="HOGENOM" id="CLU_2125588_0_0_1"/>
<gene>
    <name evidence="2" type="ORF">AMTR_s00019p00245700</name>
</gene>
<feature type="signal peptide" evidence="1">
    <location>
        <begin position="1"/>
        <end position="21"/>
    </location>
</feature>
<evidence type="ECO:0000313" key="3">
    <source>
        <dbReference type="Proteomes" id="UP000017836"/>
    </source>
</evidence>
<dbReference type="AlphaFoldDB" id="W1PHG0"/>
<dbReference type="Gramene" id="ERN07413">
    <property type="protein sequence ID" value="ERN07413"/>
    <property type="gene ID" value="AMTR_s00019p00245700"/>
</dbReference>
<dbReference type="EMBL" id="KI393807">
    <property type="protein sequence ID" value="ERN07413.1"/>
    <property type="molecule type" value="Genomic_DNA"/>
</dbReference>
<proteinExistence type="predicted"/>
<protein>
    <recommendedName>
        <fullName evidence="4">Phytosulfokine-beta</fullName>
    </recommendedName>
</protein>
<evidence type="ECO:0008006" key="4">
    <source>
        <dbReference type="Google" id="ProtNLM"/>
    </source>
</evidence>
<sequence length="96" mass="11022">MRSLRILFCLFTCLLFLHGLATSPAYTLQHERDHRKLVHFKLDRENKIDGGMKIPKGTQGHAAEAEYEASEEELIYQVDYHGVTTHPTPNPKHPKP</sequence>
<evidence type="ECO:0000313" key="2">
    <source>
        <dbReference type="EMBL" id="ERN07413.1"/>
    </source>
</evidence>